<proteinExistence type="predicted"/>
<dbReference type="Proteomes" id="UP001454036">
    <property type="component" value="Unassembled WGS sequence"/>
</dbReference>
<comment type="caution">
    <text evidence="1">The sequence shown here is derived from an EMBL/GenBank/DDBJ whole genome shotgun (WGS) entry which is preliminary data.</text>
</comment>
<dbReference type="CDD" id="cd09272">
    <property type="entry name" value="RNase_HI_RT_Ty1"/>
    <property type="match status" value="1"/>
</dbReference>
<dbReference type="SUPFAM" id="SSF56672">
    <property type="entry name" value="DNA/RNA polymerases"/>
    <property type="match status" value="1"/>
</dbReference>
<gene>
    <name evidence="1" type="ORF">LIER_19416</name>
</gene>
<dbReference type="EMBL" id="BAABME010004797">
    <property type="protein sequence ID" value="GAA0163590.1"/>
    <property type="molecule type" value="Genomic_DNA"/>
</dbReference>
<reference evidence="1 2" key="1">
    <citation type="submission" date="2024-01" db="EMBL/GenBank/DDBJ databases">
        <title>The complete chloroplast genome sequence of Lithospermum erythrorhizon: insights into the phylogenetic relationship among Boraginaceae species and the maternal lineages of purple gromwells.</title>
        <authorList>
            <person name="Okada T."/>
            <person name="Watanabe K."/>
        </authorList>
    </citation>
    <scope>NUCLEOTIDE SEQUENCE [LARGE SCALE GENOMIC DNA]</scope>
</reference>
<keyword evidence="2" id="KW-1185">Reference proteome</keyword>
<organism evidence="1 2">
    <name type="scientific">Lithospermum erythrorhizon</name>
    <name type="common">Purple gromwell</name>
    <name type="synonym">Lithospermum officinale var. erythrorhizon</name>
    <dbReference type="NCBI Taxonomy" id="34254"/>
    <lineage>
        <taxon>Eukaryota</taxon>
        <taxon>Viridiplantae</taxon>
        <taxon>Streptophyta</taxon>
        <taxon>Embryophyta</taxon>
        <taxon>Tracheophyta</taxon>
        <taxon>Spermatophyta</taxon>
        <taxon>Magnoliopsida</taxon>
        <taxon>eudicotyledons</taxon>
        <taxon>Gunneridae</taxon>
        <taxon>Pentapetalae</taxon>
        <taxon>asterids</taxon>
        <taxon>lamiids</taxon>
        <taxon>Boraginales</taxon>
        <taxon>Boraginaceae</taxon>
        <taxon>Boraginoideae</taxon>
        <taxon>Lithospermeae</taxon>
        <taxon>Lithospermum</taxon>
    </lineage>
</organism>
<evidence type="ECO:0000313" key="2">
    <source>
        <dbReference type="Proteomes" id="UP001454036"/>
    </source>
</evidence>
<name>A0AAV3QJ65_LITER</name>
<evidence type="ECO:0008006" key="3">
    <source>
        <dbReference type="Google" id="ProtNLM"/>
    </source>
</evidence>
<dbReference type="AlphaFoldDB" id="A0AAV3QJ65"/>
<dbReference type="PANTHER" id="PTHR11439:SF467">
    <property type="entry name" value="INTEGRASE CATALYTIC DOMAIN-CONTAINING PROTEIN"/>
    <property type="match status" value="1"/>
</dbReference>
<accession>A0AAV3QJ65</accession>
<protein>
    <recommendedName>
        <fullName evidence="3">Retrovirus-related Pol polyprotein from transposon TNT 1-94</fullName>
    </recommendedName>
</protein>
<dbReference type="PANTHER" id="PTHR11439">
    <property type="entry name" value="GAG-POL-RELATED RETROTRANSPOSON"/>
    <property type="match status" value="1"/>
</dbReference>
<evidence type="ECO:0000313" key="1">
    <source>
        <dbReference type="EMBL" id="GAA0163590.1"/>
    </source>
</evidence>
<sequence>MYAMICTRPNIAYVVALMSRFTSNSGKQHWEGVKWIFRYRKGTSRLCICYRKNVEGLLAYTDSDMASDVDTMISTSGYLFTYAGGAISWQSKIQKCVALSTTETVYIAVTECCKKMFWLKRFTKELGVDQKEFIVQCDSQSAIHLCKNPSLHSRFKHIHLRYHWIKKVLEE</sequence>
<dbReference type="InterPro" id="IPR043502">
    <property type="entry name" value="DNA/RNA_pol_sf"/>
</dbReference>